<evidence type="ECO:0000256" key="2">
    <source>
        <dbReference type="ARBA" id="ARBA00006680"/>
    </source>
</evidence>
<evidence type="ECO:0000256" key="1">
    <source>
        <dbReference type="ARBA" id="ARBA00003088"/>
    </source>
</evidence>
<feature type="domain" description="CRISPR type III-associated protein" evidence="8">
    <location>
        <begin position="6"/>
        <end position="321"/>
    </location>
</feature>
<comment type="caution">
    <text evidence="9">The sequence shown here is derived from an EMBL/GenBank/DDBJ whole genome shotgun (WGS) entry which is preliminary data.</text>
</comment>
<comment type="similarity">
    <text evidence="2">Belongs to the CRISPR-associated Csm5 family.</text>
</comment>
<feature type="coiled-coil region" evidence="7">
    <location>
        <begin position="413"/>
        <end position="442"/>
    </location>
</feature>
<dbReference type="InterPro" id="IPR010173">
    <property type="entry name" value="CRISPR-assoc_Csm5"/>
</dbReference>
<dbReference type="PANTHER" id="PTHR38007:SF1">
    <property type="entry name" value="CRISPR SYSTEM CMS PROTEIN CSM5"/>
    <property type="match status" value="1"/>
</dbReference>
<dbReference type="RefSeq" id="WP_323251250.1">
    <property type="nucleotide sequence ID" value="NZ_JAYFUL010000032.1"/>
</dbReference>
<evidence type="ECO:0000256" key="6">
    <source>
        <dbReference type="ARBA" id="ARBA00031720"/>
    </source>
</evidence>
<organism evidence="9 10">
    <name type="scientific">Arcicella aquatica</name>
    <dbReference type="NCBI Taxonomy" id="217141"/>
    <lineage>
        <taxon>Bacteria</taxon>
        <taxon>Pseudomonadati</taxon>
        <taxon>Bacteroidota</taxon>
        <taxon>Cytophagia</taxon>
        <taxon>Cytophagales</taxon>
        <taxon>Flectobacillaceae</taxon>
        <taxon>Arcicella</taxon>
    </lineage>
</organism>
<evidence type="ECO:0000256" key="7">
    <source>
        <dbReference type="SAM" id="Coils"/>
    </source>
</evidence>
<comment type="function">
    <text evidence="1">This subunit might be involved in maturation of a crRNA intermediate to its mature form.</text>
</comment>
<dbReference type="InterPro" id="IPR005537">
    <property type="entry name" value="RAMP_III_fam"/>
</dbReference>
<evidence type="ECO:0000259" key="8">
    <source>
        <dbReference type="Pfam" id="PF03787"/>
    </source>
</evidence>
<proteinExistence type="inferred from homology"/>
<keyword evidence="10" id="KW-1185">Reference proteome</keyword>
<evidence type="ECO:0000256" key="3">
    <source>
        <dbReference type="ARBA" id="ARBA00016113"/>
    </source>
</evidence>
<accession>A0ABU5QR24</accession>
<keyword evidence="4" id="KW-0694">RNA-binding</keyword>
<dbReference type="NCBIfam" id="TIGR01899">
    <property type="entry name" value="cas_TM1807_csm5"/>
    <property type="match status" value="1"/>
</dbReference>
<evidence type="ECO:0000313" key="10">
    <source>
        <dbReference type="Proteomes" id="UP001304671"/>
    </source>
</evidence>
<gene>
    <name evidence="9" type="primary">csm5</name>
    <name evidence="9" type="ORF">VB264_17200</name>
</gene>
<sequence>MSHILVETLTPLHIGSGRILQANTEYLYFSEHKTVSIIDEAKILNVIGEENIEQWISLIEKGDSLLDYLKKRSSAITPIETDKRTIKVKGSTNPNNGNSGIREQLFSGNGQALLAGSSLKGAVRTAVFNHAILKNPSFAKQLSNFKEIKQNGKINYKGVSLEKKYFGKDPNHDVFRLIRVGDIHFNHTECILAETLNQLELGHRFEMKNAIKQHIECIPQGQKSVGKIQIPDDLIKEIKKRPAIANDIKGISDYASITQLFGVINSFTKRQIEKEIAKFKPLDLPEGANDYIEILEKLVADINALNNDECIIRVGFGTGYLNMTGGWAIEQWKNIPNFKYEQEMENLGTAVRKNDKYNSFDLPKSRKMVLGGVPLGFIKLKQIDSSQANGWEKRLNDERVAIEKQRQLDFQKAKELSKQKAIEEAKAEAERLEKVRIAQEETKKPKLFDGQLPKSKTITVDAIIAKSGKPNWVKLFVKGYENKEFQLLRYTNLLEKDTIIIVKASTKKDGTIYEVVFEKVK</sequence>
<evidence type="ECO:0000313" key="9">
    <source>
        <dbReference type="EMBL" id="MEA5259538.1"/>
    </source>
</evidence>
<protein>
    <recommendedName>
        <fullName evidence="3">CRISPR system Cms protein Csm5</fullName>
    </recommendedName>
    <alternativeName>
        <fullName evidence="6">CRISPR type III A-associated protein Csm5</fullName>
    </alternativeName>
</protein>
<dbReference type="PANTHER" id="PTHR38007">
    <property type="entry name" value="CRISPR SYSTEM CMS PROTEIN CSM5"/>
    <property type="match status" value="1"/>
</dbReference>
<reference evidence="9 10" key="1">
    <citation type="submission" date="2023-12" db="EMBL/GenBank/DDBJ databases">
        <title>Novel species of the genus Arcicella isolated from rivers.</title>
        <authorList>
            <person name="Lu H."/>
        </authorList>
    </citation>
    <scope>NUCLEOTIDE SEQUENCE [LARGE SCALE GENOMIC DNA]</scope>
    <source>
        <strain evidence="9 10">LMG 21963</strain>
    </source>
</reference>
<dbReference type="Pfam" id="PF03787">
    <property type="entry name" value="RAMPs"/>
    <property type="match status" value="1"/>
</dbReference>
<evidence type="ECO:0000256" key="5">
    <source>
        <dbReference type="ARBA" id="ARBA00023118"/>
    </source>
</evidence>
<dbReference type="Proteomes" id="UP001304671">
    <property type="component" value="Unassembled WGS sequence"/>
</dbReference>
<dbReference type="EMBL" id="JAYFUL010000032">
    <property type="protein sequence ID" value="MEA5259538.1"/>
    <property type="molecule type" value="Genomic_DNA"/>
</dbReference>
<evidence type="ECO:0000256" key="4">
    <source>
        <dbReference type="ARBA" id="ARBA00022884"/>
    </source>
</evidence>
<name>A0ABU5QR24_9BACT</name>
<keyword evidence="5" id="KW-0051">Antiviral defense</keyword>
<keyword evidence="7" id="KW-0175">Coiled coil</keyword>